<organism evidence="3">
    <name type="scientific">Musca domestica</name>
    <name type="common">House fly</name>
    <dbReference type="NCBI Taxonomy" id="7370"/>
    <lineage>
        <taxon>Eukaryota</taxon>
        <taxon>Metazoa</taxon>
        <taxon>Ecdysozoa</taxon>
        <taxon>Arthropoda</taxon>
        <taxon>Hexapoda</taxon>
        <taxon>Insecta</taxon>
        <taxon>Pterygota</taxon>
        <taxon>Neoptera</taxon>
        <taxon>Endopterygota</taxon>
        <taxon>Diptera</taxon>
        <taxon>Brachycera</taxon>
        <taxon>Muscomorpha</taxon>
        <taxon>Muscoidea</taxon>
        <taxon>Muscidae</taxon>
        <taxon>Musca</taxon>
    </lineage>
</organism>
<reference evidence="3" key="1">
    <citation type="submission" date="2020-05" db="UniProtKB">
        <authorList>
            <consortium name="EnsemblMetazoa"/>
        </authorList>
    </citation>
    <scope>IDENTIFICATION</scope>
    <source>
        <strain evidence="3">Aabys</strain>
    </source>
</reference>
<dbReference type="KEGG" id="mde:101891481"/>
<dbReference type="VEuPathDB" id="VectorBase:MDOMA2_016923"/>
<dbReference type="OrthoDB" id="88467at2759"/>
<dbReference type="AlphaFoldDB" id="A0A1I8M2G8"/>
<dbReference type="PROSITE" id="PS51465">
    <property type="entry name" value="KAZAL_2"/>
    <property type="match status" value="2"/>
</dbReference>
<protein>
    <recommendedName>
        <fullName evidence="2">Kazal-like domain-containing protein</fullName>
    </recommendedName>
</protein>
<dbReference type="Gene3D" id="3.30.60.30">
    <property type="match status" value="2"/>
</dbReference>
<dbReference type="Pfam" id="PF07648">
    <property type="entry name" value="Kazal_2"/>
    <property type="match status" value="2"/>
</dbReference>
<evidence type="ECO:0000256" key="1">
    <source>
        <dbReference type="SAM" id="SignalP"/>
    </source>
</evidence>
<evidence type="ECO:0000313" key="3">
    <source>
        <dbReference type="EnsemblMetazoa" id="MDOA000573-PA"/>
    </source>
</evidence>
<dbReference type="InterPro" id="IPR036058">
    <property type="entry name" value="Kazal_dom_sf"/>
</dbReference>
<dbReference type="InterPro" id="IPR002350">
    <property type="entry name" value="Kazal_dom"/>
</dbReference>
<dbReference type="VEuPathDB" id="VectorBase:MDOA000573"/>
<dbReference type="SUPFAM" id="SSF100895">
    <property type="entry name" value="Kazal-type serine protease inhibitors"/>
    <property type="match status" value="2"/>
</dbReference>
<dbReference type="CDD" id="cd00104">
    <property type="entry name" value="KAZAL_FS"/>
    <property type="match status" value="2"/>
</dbReference>
<accession>A0A1I8M2G8</accession>
<sequence length="154" mass="16982">MFTKIVITLMVLAATLAPLNANPTDELDCPQICPALYAPLCATDGKMYKEFSNPCELKASNCRRQRNSLTPFAATAMDWCSTEFVDTIENLFVKLNNLDITTSKCLKPCAMIYQPVCISNGKYRALASNECMMETINCAVGNEKAFKVLQQGSC</sequence>
<dbReference type="RefSeq" id="XP_005188061.2">
    <property type="nucleotide sequence ID" value="XM_005188004.3"/>
</dbReference>
<proteinExistence type="predicted"/>
<name>A0A1I8M2G8_MUSDO</name>
<feature type="domain" description="Kazal-like" evidence="2">
    <location>
        <begin position="23"/>
        <end position="82"/>
    </location>
</feature>
<feature type="chain" id="PRO_5044559737" description="Kazal-like domain-containing protein" evidence="1">
    <location>
        <begin position="22"/>
        <end position="154"/>
    </location>
</feature>
<feature type="signal peptide" evidence="1">
    <location>
        <begin position="1"/>
        <end position="21"/>
    </location>
</feature>
<dbReference type="STRING" id="7370.A0A1I8M2G8"/>
<evidence type="ECO:0000259" key="2">
    <source>
        <dbReference type="PROSITE" id="PS51465"/>
    </source>
</evidence>
<dbReference type="eggNOG" id="ENOG502T80I">
    <property type="taxonomic scope" value="Eukaryota"/>
</dbReference>
<gene>
    <name evidence="3" type="primary">101891481</name>
</gene>
<dbReference type="EnsemblMetazoa" id="MDOA000573-RA">
    <property type="protein sequence ID" value="MDOA000573-PA"/>
    <property type="gene ID" value="MDOA000573"/>
</dbReference>
<keyword evidence="1" id="KW-0732">Signal</keyword>
<feature type="domain" description="Kazal-like" evidence="2">
    <location>
        <begin position="99"/>
        <end position="154"/>
    </location>
</feature>
<dbReference type="SMART" id="SM00280">
    <property type="entry name" value="KAZAL"/>
    <property type="match status" value="2"/>
</dbReference>